<evidence type="ECO:0000256" key="1">
    <source>
        <dbReference type="SAM" id="MobiDB-lite"/>
    </source>
</evidence>
<evidence type="ECO:0000313" key="2">
    <source>
        <dbReference type="EMBL" id="CAL1377153.1"/>
    </source>
</evidence>
<feature type="region of interest" description="Disordered" evidence="1">
    <location>
        <begin position="1"/>
        <end position="127"/>
    </location>
</feature>
<feature type="compositionally biased region" description="Basic and acidic residues" evidence="1">
    <location>
        <begin position="118"/>
        <end position="127"/>
    </location>
</feature>
<organism evidence="2 3">
    <name type="scientific">Linum trigynum</name>
    <dbReference type="NCBI Taxonomy" id="586398"/>
    <lineage>
        <taxon>Eukaryota</taxon>
        <taxon>Viridiplantae</taxon>
        <taxon>Streptophyta</taxon>
        <taxon>Embryophyta</taxon>
        <taxon>Tracheophyta</taxon>
        <taxon>Spermatophyta</taxon>
        <taxon>Magnoliopsida</taxon>
        <taxon>eudicotyledons</taxon>
        <taxon>Gunneridae</taxon>
        <taxon>Pentapetalae</taxon>
        <taxon>rosids</taxon>
        <taxon>fabids</taxon>
        <taxon>Malpighiales</taxon>
        <taxon>Linaceae</taxon>
        <taxon>Linum</taxon>
    </lineage>
</organism>
<dbReference type="Proteomes" id="UP001497516">
    <property type="component" value="Chromosome 3"/>
</dbReference>
<dbReference type="AlphaFoldDB" id="A0AAV2DUR8"/>
<reference evidence="2 3" key="1">
    <citation type="submission" date="2024-04" db="EMBL/GenBank/DDBJ databases">
        <authorList>
            <person name="Fracassetti M."/>
        </authorList>
    </citation>
    <scope>NUCLEOTIDE SEQUENCE [LARGE SCALE GENOMIC DNA]</scope>
</reference>
<gene>
    <name evidence="2" type="ORF">LTRI10_LOCUS18823</name>
</gene>
<accession>A0AAV2DUR8</accession>
<keyword evidence="3" id="KW-1185">Reference proteome</keyword>
<proteinExistence type="predicted"/>
<feature type="compositionally biased region" description="Acidic residues" evidence="1">
    <location>
        <begin position="17"/>
        <end position="31"/>
    </location>
</feature>
<evidence type="ECO:0000313" key="3">
    <source>
        <dbReference type="Proteomes" id="UP001497516"/>
    </source>
</evidence>
<protein>
    <submittedName>
        <fullName evidence="2">Uncharacterized protein</fullName>
    </submittedName>
</protein>
<name>A0AAV2DUR8_9ROSI</name>
<sequence length="232" mass="25806">MAAAFEQSRRRRLILQEESEEEEEEEEEDETIGGGSNPPIKLGVPVGPTKDPSSKPRARPRLRKGGAVCTLSSSHKDGGSTPSGDLLDLVERDFVDPLGEPVEETQHNDSDSDDDQTVEDHNSFEIKRRSPVEDTLKTRYIMKGRVHQVVEAFEVGLVIAREEDGGDKGGSSRLNEYGSNMLDPIMENRKRVIDELEGEVGNPPTPKKQFVESVDDLDKVEKASLEWPPEDK</sequence>
<dbReference type="EMBL" id="OZ034816">
    <property type="protein sequence ID" value="CAL1377153.1"/>
    <property type="molecule type" value="Genomic_DNA"/>
</dbReference>